<keyword evidence="6 13" id="KW-0378">Hydrolase</keyword>
<evidence type="ECO:0000256" key="3">
    <source>
        <dbReference type="ARBA" id="ARBA00022491"/>
    </source>
</evidence>
<feature type="domain" description="Peptidase S24/S26A/S26B/S26C" evidence="15">
    <location>
        <begin position="79"/>
        <end position="189"/>
    </location>
</feature>
<keyword evidence="5 13" id="KW-0227">DNA damage</keyword>
<dbReference type="EMBL" id="CP034413">
    <property type="protein sequence ID" value="QCI58830.1"/>
    <property type="molecule type" value="Genomic_DNA"/>
</dbReference>
<dbReference type="SUPFAM" id="SSF51306">
    <property type="entry name" value="LexA/Signal peptidase"/>
    <property type="match status" value="1"/>
</dbReference>
<evidence type="ECO:0000259" key="15">
    <source>
        <dbReference type="Pfam" id="PF00717"/>
    </source>
</evidence>
<feature type="active site" description="For autocatalytic cleavage activity" evidence="13">
    <location>
        <position position="157"/>
    </location>
</feature>
<evidence type="ECO:0000256" key="14">
    <source>
        <dbReference type="RuleBase" id="RU003991"/>
    </source>
</evidence>
<dbReference type="RefSeq" id="WP_021749633.1">
    <property type="nucleotide sequence ID" value="NZ_CAUWCU010000029.1"/>
</dbReference>
<keyword evidence="8 13" id="KW-0805">Transcription regulation</keyword>
<name>A0A4D7ATK2_9FIRM</name>
<dbReference type="Pfam" id="PF01726">
    <property type="entry name" value="LexA_DNA_bind"/>
    <property type="match status" value="1"/>
</dbReference>
<dbReference type="FunFam" id="2.10.109.10:FF:000001">
    <property type="entry name" value="LexA repressor"/>
    <property type="match status" value="1"/>
</dbReference>
<comment type="function">
    <text evidence="13">Represses a number of genes involved in the response to DNA damage (SOS response), including recA and lexA. In the presence of single-stranded DNA, RecA interacts with LexA causing an autocatalytic cleavage which disrupts the DNA-binding part of LexA, leading to derepression of the SOS regulon and eventually DNA repair.</text>
</comment>
<comment type="catalytic activity">
    <reaction evidence="13">
        <text>Hydrolysis of Ala-|-Gly bond in repressor LexA.</text>
        <dbReference type="EC" id="3.4.21.88"/>
    </reaction>
</comment>
<keyword evidence="7 13" id="KW-0068">Autocatalytic cleavage</keyword>
<organism evidence="17 18">
    <name type="scientific">Dysosmobacter welbionis</name>
    <dbReference type="NCBI Taxonomy" id="2093857"/>
    <lineage>
        <taxon>Bacteria</taxon>
        <taxon>Bacillati</taxon>
        <taxon>Bacillota</taxon>
        <taxon>Clostridia</taxon>
        <taxon>Eubacteriales</taxon>
        <taxon>Oscillospiraceae</taxon>
        <taxon>Dysosmobacter</taxon>
    </lineage>
</organism>
<dbReference type="InterPro" id="IPR006197">
    <property type="entry name" value="Peptidase_S24_LexA"/>
</dbReference>
<dbReference type="NCBIfam" id="TIGR00498">
    <property type="entry name" value="lexA"/>
    <property type="match status" value="1"/>
</dbReference>
<dbReference type="GO" id="GO:0045892">
    <property type="term" value="P:negative regulation of DNA-templated transcription"/>
    <property type="evidence" value="ECO:0007669"/>
    <property type="project" value="UniProtKB-UniRule"/>
</dbReference>
<dbReference type="InterPro" id="IPR039418">
    <property type="entry name" value="LexA-like"/>
</dbReference>
<keyword evidence="3 13" id="KW-0678">Repressor</keyword>
<dbReference type="KEGG" id="obj:EIO64_06020"/>
<evidence type="ECO:0000256" key="8">
    <source>
        <dbReference type="ARBA" id="ARBA00023015"/>
    </source>
</evidence>
<keyword evidence="12 13" id="KW-0742">SOS response</keyword>
<dbReference type="FunFam" id="1.10.10.10:FF:000009">
    <property type="entry name" value="LexA repressor"/>
    <property type="match status" value="1"/>
</dbReference>
<gene>
    <name evidence="13 17" type="primary">lexA</name>
    <name evidence="17" type="ORF">EIO64_06020</name>
</gene>
<dbReference type="InterPro" id="IPR015927">
    <property type="entry name" value="Peptidase_S24_S26A/B/C"/>
</dbReference>
<dbReference type="PANTHER" id="PTHR33516:SF2">
    <property type="entry name" value="LEXA REPRESSOR-RELATED"/>
    <property type="match status" value="1"/>
</dbReference>
<evidence type="ECO:0000256" key="13">
    <source>
        <dbReference type="HAMAP-Rule" id="MF_00015"/>
    </source>
</evidence>
<dbReference type="Gene3D" id="2.10.109.10">
    <property type="entry name" value="Umud Fragment, subunit A"/>
    <property type="match status" value="1"/>
</dbReference>
<dbReference type="Proteomes" id="UP000298642">
    <property type="component" value="Chromosome"/>
</dbReference>
<keyword evidence="4 13" id="KW-0235">DNA replication</keyword>
<evidence type="ECO:0000313" key="17">
    <source>
        <dbReference type="EMBL" id="QCI58830.1"/>
    </source>
</evidence>
<dbReference type="GO" id="GO:0003677">
    <property type="term" value="F:DNA binding"/>
    <property type="evidence" value="ECO:0007669"/>
    <property type="project" value="UniProtKB-UniRule"/>
</dbReference>
<keyword evidence="18" id="KW-1185">Reference proteome</keyword>
<protein>
    <recommendedName>
        <fullName evidence="13">LexA repressor</fullName>
        <ecNumber evidence="13">3.4.21.88</ecNumber>
    </recommendedName>
</protein>
<evidence type="ECO:0000256" key="1">
    <source>
        <dbReference type="ARBA" id="ARBA00007484"/>
    </source>
</evidence>
<evidence type="ECO:0000256" key="7">
    <source>
        <dbReference type="ARBA" id="ARBA00022813"/>
    </source>
</evidence>
<dbReference type="CDD" id="cd06529">
    <property type="entry name" value="S24_LexA-like"/>
    <property type="match status" value="1"/>
</dbReference>
<evidence type="ECO:0000256" key="9">
    <source>
        <dbReference type="ARBA" id="ARBA00023125"/>
    </source>
</evidence>
<evidence type="ECO:0000256" key="11">
    <source>
        <dbReference type="ARBA" id="ARBA00023204"/>
    </source>
</evidence>
<keyword evidence="11 13" id="KW-0234">DNA repair</keyword>
<dbReference type="InterPro" id="IPR036388">
    <property type="entry name" value="WH-like_DNA-bd_sf"/>
</dbReference>
<dbReference type="SUPFAM" id="SSF46785">
    <property type="entry name" value="Winged helix' DNA-binding domain"/>
    <property type="match status" value="1"/>
</dbReference>
<evidence type="ECO:0000256" key="5">
    <source>
        <dbReference type="ARBA" id="ARBA00022763"/>
    </source>
</evidence>
<feature type="site" description="Cleavage; by autolysis" evidence="13">
    <location>
        <begin position="86"/>
        <end position="87"/>
    </location>
</feature>
<keyword evidence="10 13" id="KW-0804">Transcription</keyword>
<feature type="domain" description="LexA repressor DNA-binding" evidence="16">
    <location>
        <begin position="1"/>
        <end position="65"/>
    </location>
</feature>
<dbReference type="GeneID" id="89521936"/>
<evidence type="ECO:0000259" key="16">
    <source>
        <dbReference type="Pfam" id="PF01726"/>
    </source>
</evidence>
<dbReference type="EC" id="3.4.21.88" evidence="13"/>
<proteinExistence type="inferred from homology"/>
<dbReference type="GO" id="GO:0006281">
    <property type="term" value="P:DNA repair"/>
    <property type="evidence" value="ECO:0007669"/>
    <property type="project" value="UniProtKB-UniRule"/>
</dbReference>
<dbReference type="GO" id="GO:0004252">
    <property type="term" value="F:serine-type endopeptidase activity"/>
    <property type="evidence" value="ECO:0007669"/>
    <property type="project" value="UniProtKB-UniRule"/>
</dbReference>
<dbReference type="InterPro" id="IPR036286">
    <property type="entry name" value="LexA/Signal_pep-like_sf"/>
</dbReference>
<dbReference type="GO" id="GO:0006260">
    <property type="term" value="P:DNA replication"/>
    <property type="evidence" value="ECO:0007669"/>
    <property type="project" value="UniProtKB-UniRule"/>
</dbReference>
<dbReference type="PRINTS" id="PR00726">
    <property type="entry name" value="LEXASERPTASE"/>
</dbReference>
<feature type="DNA-binding region" description="H-T-H motif" evidence="13">
    <location>
        <begin position="28"/>
        <end position="48"/>
    </location>
</feature>
<sequence>MRELSKMQQKIYEYIAACIREQGYPPSVREIGEAVGLKSPSTVHFHLKRLEEAGVIEKGAGKGRAITLRESPKPENQVPVVGNVAAGSPILAEECIEDYLTFDTAGRPGEYFALRVRGESMLNAGILPGDLVVVHSQPTAQHGEIVVALIDDEATVKRLSLKSGQVWLLPENEAYSPIDGTYAQILGKVAAVVRRY</sequence>
<dbReference type="InterPro" id="IPR036390">
    <property type="entry name" value="WH_DNA-bd_sf"/>
</dbReference>
<dbReference type="GO" id="GO:0009432">
    <property type="term" value="P:SOS response"/>
    <property type="evidence" value="ECO:0007669"/>
    <property type="project" value="UniProtKB-UniRule"/>
</dbReference>
<keyword evidence="9 13" id="KW-0238">DNA-binding</keyword>
<dbReference type="InterPro" id="IPR011991">
    <property type="entry name" value="ArsR-like_HTH"/>
</dbReference>
<dbReference type="HAMAP" id="MF_00015">
    <property type="entry name" value="LexA"/>
    <property type="match status" value="1"/>
</dbReference>
<dbReference type="GO" id="GO:0006508">
    <property type="term" value="P:proteolysis"/>
    <property type="evidence" value="ECO:0007669"/>
    <property type="project" value="InterPro"/>
</dbReference>
<dbReference type="Pfam" id="PF00717">
    <property type="entry name" value="Peptidase_S24"/>
    <property type="match status" value="1"/>
</dbReference>
<feature type="active site" description="For autocatalytic cleavage activity" evidence="13">
    <location>
        <position position="120"/>
    </location>
</feature>
<dbReference type="InterPro" id="IPR006199">
    <property type="entry name" value="LexA_DNA-bd_dom"/>
</dbReference>
<reference evidence="18" key="1">
    <citation type="submission" date="2018-12" db="EMBL/GenBank/DDBJ databases">
        <title>Dusodibacter welbiota gen. nov., sp. nov., isolated from human faeces and emended description of the Oscillibacter genus.</title>
        <authorList>
            <person name="Le Roy T."/>
            <person name="Van der Smissen P."/>
            <person name="Delzenne N."/>
            <person name="Muccioli G."/>
            <person name="Collet J.F."/>
            <person name="Cani P.D."/>
        </authorList>
    </citation>
    <scope>NUCLEOTIDE SEQUENCE [LARGE SCALE GENOMIC DNA]</scope>
    <source>
        <strain evidence="18">J115</strain>
    </source>
</reference>
<evidence type="ECO:0000256" key="4">
    <source>
        <dbReference type="ARBA" id="ARBA00022705"/>
    </source>
</evidence>
<dbReference type="Gene3D" id="1.10.10.10">
    <property type="entry name" value="Winged helix-like DNA-binding domain superfamily/Winged helix DNA-binding domain"/>
    <property type="match status" value="1"/>
</dbReference>
<evidence type="ECO:0000256" key="6">
    <source>
        <dbReference type="ARBA" id="ARBA00022801"/>
    </source>
</evidence>
<dbReference type="PANTHER" id="PTHR33516">
    <property type="entry name" value="LEXA REPRESSOR"/>
    <property type="match status" value="1"/>
</dbReference>
<dbReference type="InterPro" id="IPR006200">
    <property type="entry name" value="LexA"/>
</dbReference>
<dbReference type="AlphaFoldDB" id="A0A4D7ATK2"/>
<dbReference type="InterPro" id="IPR050077">
    <property type="entry name" value="LexA_repressor"/>
</dbReference>
<evidence type="ECO:0000256" key="2">
    <source>
        <dbReference type="ARBA" id="ARBA00011738"/>
    </source>
</evidence>
<dbReference type="CDD" id="cd00090">
    <property type="entry name" value="HTH_ARSR"/>
    <property type="match status" value="1"/>
</dbReference>
<comment type="subunit">
    <text evidence="2 13">Homodimer.</text>
</comment>
<evidence type="ECO:0000313" key="18">
    <source>
        <dbReference type="Proteomes" id="UP000298642"/>
    </source>
</evidence>
<evidence type="ECO:0000256" key="12">
    <source>
        <dbReference type="ARBA" id="ARBA00023236"/>
    </source>
</evidence>
<comment type="similarity">
    <text evidence="1 13 14">Belongs to the peptidase S24 family.</text>
</comment>
<accession>A0A4D7ATK2</accession>
<evidence type="ECO:0000256" key="10">
    <source>
        <dbReference type="ARBA" id="ARBA00023163"/>
    </source>
</evidence>